<comment type="caution">
    <text evidence="2">The sequence shown here is derived from an EMBL/GenBank/DDBJ whole genome shotgun (WGS) entry which is preliminary data.</text>
</comment>
<dbReference type="AlphaFoldDB" id="A0AAV4CBT4"/>
<sequence>MAFKKKKPDPPHNLTRRRRSAQRQLVERRRIFPIMSMSAFASWSPFKKLIVISSKGSVKVADRSPFKIHRELKSILGRRDHQGHRTWSW</sequence>
<dbReference type="Proteomes" id="UP000735302">
    <property type="component" value="Unassembled WGS sequence"/>
</dbReference>
<gene>
    <name evidence="2" type="ORF">PoB_005927600</name>
</gene>
<organism evidence="2 3">
    <name type="scientific">Plakobranchus ocellatus</name>
    <dbReference type="NCBI Taxonomy" id="259542"/>
    <lineage>
        <taxon>Eukaryota</taxon>
        <taxon>Metazoa</taxon>
        <taxon>Spiralia</taxon>
        <taxon>Lophotrochozoa</taxon>
        <taxon>Mollusca</taxon>
        <taxon>Gastropoda</taxon>
        <taxon>Heterobranchia</taxon>
        <taxon>Euthyneura</taxon>
        <taxon>Panpulmonata</taxon>
        <taxon>Sacoglossa</taxon>
        <taxon>Placobranchoidea</taxon>
        <taxon>Plakobranchidae</taxon>
        <taxon>Plakobranchus</taxon>
    </lineage>
</organism>
<evidence type="ECO:0000313" key="3">
    <source>
        <dbReference type="Proteomes" id="UP000735302"/>
    </source>
</evidence>
<name>A0AAV4CBT4_9GAST</name>
<proteinExistence type="predicted"/>
<accession>A0AAV4CBT4</accession>
<keyword evidence="3" id="KW-1185">Reference proteome</keyword>
<evidence type="ECO:0000256" key="1">
    <source>
        <dbReference type="SAM" id="MobiDB-lite"/>
    </source>
</evidence>
<evidence type="ECO:0000313" key="2">
    <source>
        <dbReference type="EMBL" id="GFO32771.1"/>
    </source>
</evidence>
<reference evidence="2 3" key="1">
    <citation type="journal article" date="2021" name="Elife">
        <title>Chloroplast acquisition without the gene transfer in kleptoplastic sea slugs, Plakobranchus ocellatus.</title>
        <authorList>
            <person name="Maeda T."/>
            <person name="Takahashi S."/>
            <person name="Yoshida T."/>
            <person name="Shimamura S."/>
            <person name="Takaki Y."/>
            <person name="Nagai Y."/>
            <person name="Toyoda A."/>
            <person name="Suzuki Y."/>
            <person name="Arimoto A."/>
            <person name="Ishii H."/>
            <person name="Satoh N."/>
            <person name="Nishiyama T."/>
            <person name="Hasebe M."/>
            <person name="Maruyama T."/>
            <person name="Minagawa J."/>
            <person name="Obokata J."/>
            <person name="Shigenobu S."/>
        </authorList>
    </citation>
    <scope>NUCLEOTIDE SEQUENCE [LARGE SCALE GENOMIC DNA]</scope>
</reference>
<dbReference type="EMBL" id="BLXT01006675">
    <property type="protein sequence ID" value="GFO32771.1"/>
    <property type="molecule type" value="Genomic_DNA"/>
</dbReference>
<feature type="region of interest" description="Disordered" evidence="1">
    <location>
        <begin position="1"/>
        <end position="22"/>
    </location>
</feature>
<protein>
    <submittedName>
        <fullName evidence="2">Uncharacterized protein</fullName>
    </submittedName>
</protein>